<protein>
    <submittedName>
        <fullName evidence="1">2'-5' RNA ligase family protein</fullName>
    </submittedName>
</protein>
<gene>
    <name evidence="1" type="ORF">LQ327_04775</name>
</gene>
<dbReference type="SUPFAM" id="SSF55144">
    <property type="entry name" value="LigT-like"/>
    <property type="match status" value="1"/>
</dbReference>
<proteinExistence type="predicted"/>
<dbReference type="GO" id="GO:0016874">
    <property type="term" value="F:ligase activity"/>
    <property type="evidence" value="ECO:0007669"/>
    <property type="project" value="UniProtKB-KW"/>
</dbReference>
<evidence type="ECO:0000313" key="1">
    <source>
        <dbReference type="EMBL" id="MCD2192702.1"/>
    </source>
</evidence>
<evidence type="ECO:0000313" key="2">
    <source>
        <dbReference type="Proteomes" id="UP001199469"/>
    </source>
</evidence>
<sequence>MLLDDDGAVIDPSATETAVLALIPAAEPAVGKHRRALDPTTAAGVPAHVTVLYPFVPPAEVTTTTVATLRAAVSPVAPFACRFTGTGWFGEDLLWLAPTPADPFAELTRRVWRSFPEQVPYGGEHEPHPHLTVGYGSHASLEALRAAEAELRPSLPVEAAVDRLHLLAGARAPDSWRVVAELPLAGIA</sequence>
<accession>A0ABS8P376</accession>
<name>A0ABS8P376_9PSEU</name>
<dbReference type="Proteomes" id="UP001199469">
    <property type="component" value="Unassembled WGS sequence"/>
</dbReference>
<organism evidence="1 2">
    <name type="scientific">Actinomycetospora endophytica</name>
    <dbReference type="NCBI Taxonomy" id="2291215"/>
    <lineage>
        <taxon>Bacteria</taxon>
        <taxon>Bacillati</taxon>
        <taxon>Actinomycetota</taxon>
        <taxon>Actinomycetes</taxon>
        <taxon>Pseudonocardiales</taxon>
        <taxon>Pseudonocardiaceae</taxon>
        <taxon>Actinomycetospora</taxon>
    </lineage>
</organism>
<reference evidence="1 2" key="1">
    <citation type="submission" date="2021-11" db="EMBL/GenBank/DDBJ databases">
        <title>Draft genome sequence of Actinomycetospora sp. SF1 isolated from the rhizosphere soil.</title>
        <authorList>
            <person name="Duangmal K."/>
            <person name="Chantavorakit T."/>
        </authorList>
    </citation>
    <scope>NUCLEOTIDE SEQUENCE [LARGE SCALE GENOMIC DNA]</scope>
    <source>
        <strain evidence="1 2">TBRC 5722</strain>
    </source>
</reference>
<keyword evidence="2" id="KW-1185">Reference proteome</keyword>
<dbReference type="Pfam" id="PF13563">
    <property type="entry name" value="2_5_RNA_ligase2"/>
    <property type="match status" value="1"/>
</dbReference>
<dbReference type="RefSeq" id="WP_230730376.1">
    <property type="nucleotide sequence ID" value="NZ_JAJNDB010000001.1"/>
</dbReference>
<comment type="caution">
    <text evidence="1">The sequence shown here is derived from an EMBL/GenBank/DDBJ whole genome shotgun (WGS) entry which is preliminary data.</text>
</comment>
<dbReference type="Gene3D" id="3.90.1140.10">
    <property type="entry name" value="Cyclic phosphodiesterase"/>
    <property type="match status" value="1"/>
</dbReference>
<dbReference type="InterPro" id="IPR009097">
    <property type="entry name" value="Cyclic_Pdiesterase"/>
</dbReference>
<keyword evidence="1" id="KW-0436">Ligase</keyword>
<dbReference type="EMBL" id="JAJNDB010000001">
    <property type="protein sequence ID" value="MCD2192702.1"/>
    <property type="molecule type" value="Genomic_DNA"/>
</dbReference>